<gene>
    <name evidence="16" type="ORF">O181_007971</name>
</gene>
<evidence type="ECO:0000256" key="4">
    <source>
        <dbReference type="ARBA" id="ARBA00022723"/>
    </source>
</evidence>
<dbReference type="GO" id="GO:0005634">
    <property type="term" value="C:nucleus"/>
    <property type="evidence" value="ECO:0007669"/>
    <property type="project" value="UniProtKB-ARBA"/>
</dbReference>
<dbReference type="GO" id="GO:0032196">
    <property type="term" value="P:transposition"/>
    <property type="evidence" value="ECO:0007669"/>
    <property type="project" value="UniProtKB-KW"/>
</dbReference>
<evidence type="ECO:0000313" key="17">
    <source>
        <dbReference type="Proteomes" id="UP000765509"/>
    </source>
</evidence>
<dbReference type="InterPro" id="IPR039537">
    <property type="entry name" value="Retrotran_Ty1/copia-like"/>
</dbReference>
<keyword evidence="3" id="KW-0540">Nuclease</keyword>
<evidence type="ECO:0000256" key="11">
    <source>
        <dbReference type="ARBA" id="ARBA00022932"/>
    </source>
</evidence>
<organism evidence="16 17">
    <name type="scientific">Austropuccinia psidii MF-1</name>
    <dbReference type="NCBI Taxonomy" id="1389203"/>
    <lineage>
        <taxon>Eukaryota</taxon>
        <taxon>Fungi</taxon>
        <taxon>Dikarya</taxon>
        <taxon>Basidiomycota</taxon>
        <taxon>Pucciniomycotina</taxon>
        <taxon>Pucciniomycetes</taxon>
        <taxon>Pucciniales</taxon>
        <taxon>Sphaerophragmiaceae</taxon>
        <taxon>Austropuccinia</taxon>
    </lineage>
</organism>
<keyword evidence="11" id="KW-0808">Transferase</keyword>
<dbReference type="GO" id="GO:0004519">
    <property type="term" value="F:endonuclease activity"/>
    <property type="evidence" value="ECO:0007669"/>
    <property type="project" value="UniProtKB-KW"/>
</dbReference>
<evidence type="ECO:0000256" key="9">
    <source>
        <dbReference type="ARBA" id="ARBA00022908"/>
    </source>
</evidence>
<dbReference type="OrthoDB" id="2847449at2759"/>
<evidence type="ECO:0000259" key="15">
    <source>
        <dbReference type="PROSITE" id="PS50994"/>
    </source>
</evidence>
<evidence type="ECO:0000313" key="16">
    <source>
        <dbReference type="EMBL" id="MBW0468256.1"/>
    </source>
</evidence>
<evidence type="ECO:0000256" key="10">
    <source>
        <dbReference type="ARBA" id="ARBA00022918"/>
    </source>
</evidence>
<keyword evidence="6" id="KW-0378">Hydrolase</keyword>
<keyword evidence="4" id="KW-0479">Metal-binding</keyword>
<comment type="caution">
    <text evidence="16">The sequence shown here is derived from an EMBL/GenBank/DDBJ whole genome shotgun (WGS) entry which is preliminary data.</text>
</comment>
<comment type="catalytic activity">
    <reaction evidence="14">
        <text>DNA(n) + a 2'-deoxyribonucleoside 5'-triphosphate = DNA(n+1) + diphosphate</text>
        <dbReference type="Rhea" id="RHEA:22508"/>
        <dbReference type="Rhea" id="RHEA-COMP:17339"/>
        <dbReference type="Rhea" id="RHEA-COMP:17340"/>
        <dbReference type="ChEBI" id="CHEBI:33019"/>
        <dbReference type="ChEBI" id="CHEBI:61560"/>
        <dbReference type="ChEBI" id="CHEBI:173112"/>
        <dbReference type="EC" id="2.7.7.7"/>
    </reaction>
</comment>
<dbReference type="InterPro" id="IPR036397">
    <property type="entry name" value="RNaseH_sf"/>
</dbReference>
<dbReference type="InterPro" id="IPR001584">
    <property type="entry name" value="Integrase_cat-core"/>
</dbReference>
<dbReference type="GO" id="GO:0015074">
    <property type="term" value="P:DNA integration"/>
    <property type="evidence" value="ECO:0007669"/>
    <property type="project" value="UniProtKB-KW"/>
</dbReference>
<dbReference type="InterPro" id="IPR012337">
    <property type="entry name" value="RNaseH-like_sf"/>
</dbReference>
<evidence type="ECO:0000256" key="14">
    <source>
        <dbReference type="ARBA" id="ARBA00049244"/>
    </source>
</evidence>
<keyword evidence="1" id="KW-0815">Transposition</keyword>
<dbReference type="GO" id="GO:0046872">
    <property type="term" value="F:metal ion binding"/>
    <property type="evidence" value="ECO:0007669"/>
    <property type="project" value="UniProtKB-KW"/>
</dbReference>
<keyword evidence="2" id="KW-0548">Nucleotidyltransferase</keyword>
<dbReference type="GO" id="GO:0016787">
    <property type="term" value="F:hydrolase activity"/>
    <property type="evidence" value="ECO:0007669"/>
    <property type="project" value="UniProtKB-KW"/>
</dbReference>
<keyword evidence="17" id="KW-1185">Reference proteome</keyword>
<dbReference type="Gene3D" id="3.30.420.10">
    <property type="entry name" value="Ribonuclease H-like superfamily/Ribonuclease H"/>
    <property type="match status" value="1"/>
</dbReference>
<evidence type="ECO:0000256" key="12">
    <source>
        <dbReference type="ARBA" id="ARBA00023172"/>
    </source>
</evidence>
<accession>A0A9Q3BLT1</accession>
<keyword evidence="11" id="KW-0239">DNA-directed DNA polymerase</keyword>
<keyword evidence="8" id="KW-0694">RNA-binding</keyword>
<dbReference type="PANTHER" id="PTHR42648">
    <property type="entry name" value="TRANSPOSASE, PUTATIVE-RELATED"/>
    <property type="match status" value="1"/>
</dbReference>
<dbReference type="AlphaFoldDB" id="A0A9Q3BLT1"/>
<feature type="domain" description="Integrase catalytic" evidence="15">
    <location>
        <begin position="56"/>
        <end position="216"/>
    </location>
</feature>
<evidence type="ECO:0000256" key="2">
    <source>
        <dbReference type="ARBA" id="ARBA00022695"/>
    </source>
</evidence>
<sequence length="263" mass="29454">MALSLHLWQAYDATVRDFLKMFVLSFNVSEWVSFFCETCAKEKSVHCQAKHQVEIAKEAPLKLMLLDILGRFSNDADGYRYIITIQDQVSTFTLATPLRSHSDALVVIQLWLNLLKVQKGAYPKALCTDNAKELTSALFSNAVRALGIILVSVLPYSVAEKVNRTLGDMVWAILCGAKLSSSMWRFAYLVATYIHNRIPNSRCQSATPFTLLFKNPPSIPTLYPFGAVAFVHLCHMVECALQLASINQSFNRFNSLFGKSSLC</sequence>
<dbReference type="Pfam" id="PF00665">
    <property type="entry name" value="rve"/>
    <property type="match status" value="1"/>
</dbReference>
<evidence type="ECO:0000256" key="6">
    <source>
        <dbReference type="ARBA" id="ARBA00022801"/>
    </source>
</evidence>
<evidence type="ECO:0000256" key="3">
    <source>
        <dbReference type="ARBA" id="ARBA00022722"/>
    </source>
</evidence>
<dbReference type="Proteomes" id="UP000765509">
    <property type="component" value="Unassembled WGS sequence"/>
</dbReference>
<keyword evidence="7" id="KW-0460">Magnesium</keyword>
<keyword evidence="10" id="KW-0695">RNA-directed DNA polymerase</keyword>
<dbReference type="SUPFAM" id="SSF53098">
    <property type="entry name" value="Ribonuclease H-like"/>
    <property type="match status" value="1"/>
</dbReference>
<keyword evidence="5" id="KW-0255">Endonuclease</keyword>
<evidence type="ECO:0000256" key="8">
    <source>
        <dbReference type="ARBA" id="ARBA00022884"/>
    </source>
</evidence>
<protein>
    <recommendedName>
        <fullName evidence="15">Integrase catalytic domain-containing protein</fullName>
    </recommendedName>
</protein>
<comment type="catalytic activity">
    <reaction evidence="13">
        <text>DNA(n) + a 2'-deoxyribonucleoside 5'-triphosphate = DNA(n+1) + diphosphate</text>
        <dbReference type="Rhea" id="RHEA:22508"/>
        <dbReference type="Rhea" id="RHEA-COMP:17339"/>
        <dbReference type="Rhea" id="RHEA-COMP:17340"/>
        <dbReference type="ChEBI" id="CHEBI:33019"/>
        <dbReference type="ChEBI" id="CHEBI:61560"/>
        <dbReference type="ChEBI" id="CHEBI:173112"/>
        <dbReference type="EC" id="2.7.7.49"/>
    </reaction>
</comment>
<evidence type="ECO:0000256" key="5">
    <source>
        <dbReference type="ARBA" id="ARBA00022759"/>
    </source>
</evidence>
<dbReference type="PANTHER" id="PTHR42648:SF11">
    <property type="entry name" value="TRANSPOSON TY4-P GAG-POL POLYPROTEIN"/>
    <property type="match status" value="1"/>
</dbReference>
<evidence type="ECO:0000256" key="7">
    <source>
        <dbReference type="ARBA" id="ARBA00022842"/>
    </source>
</evidence>
<keyword evidence="12" id="KW-0233">DNA recombination</keyword>
<evidence type="ECO:0000256" key="13">
    <source>
        <dbReference type="ARBA" id="ARBA00048173"/>
    </source>
</evidence>
<reference evidence="16" key="1">
    <citation type="submission" date="2021-03" db="EMBL/GenBank/DDBJ databases">
        <title>Draft genome sequence of rust myrtle Austropuccinia psidii MF-1, a brazilian biotype.</title>
        <authorList>
            <person name="Quecine M.C."/>
            <person name="Pachon D.M.R."/>
            <person name="Bonatelli M.L."/>
            <person name="Correr F.H."/>
            <person name="Franceschini L.M."/>
            <person name="Leite T.F."/>
            <person name="Margarido G.R.A."/>
            <person name="Almeida C.A."/>
            <person name="Ferrarezi J.A."/>
            <person name="Labate C.A."/>
        </authorList>
    </citation>
    <scope>NUCLEOTIDE SEQUENCE</scope>
    <source>
        <strain evidence="16">MF-1</strain>
    </source>
</reference>
<dbReference type="EMBL" id="AVOT02001813">
    <property type="protein sequence ID" value="MBW0468256.1"/>
    <property type="molecule type" value="Genomic_DNA"/>
</dbReference>
<proteinExistence type="predicted"/>
<dbReference type="GO" id="GO:0003887">
    <property type="term" value="F:DNA-directed DNA polymerase activity"/>
    <property type="evidence" value="ECO:0007669"/>
    <property type="project" value="UniProtKB-KW"/>
</dbReference>
<dbReference type="GO" id="GO:0003964">
    <property type="term" value="F:RNA-directed DNA polymerase activity"/>
    <property type="evidence" value="ECO:0007669"/>
    <property type="project" value="UniProtKB-KW"/>
</dbReference>
<keyword evidence="9" id="KW-0229">DNA integration</keyword>
<name>A0A9Q3BLT1_9BASI</name>
<dbReference type="GO" id="GO:0006310">
    <property type="term" value="P:DNA recombination"/>
    <property type="evidence" value="ECO:0007669"/>
    <property type="project" value="UniProtKB-KW"/>
</dbReference>
<dbReference type="PROSITE" id="PS50994">
    <property type="entry name" value="INTEGRASE"/>
    <property type="match status" value="1"/>
</dbReference>
<dbReference type="GO" id="GO:0003723">
    <property type="term" value="F:RNA binding"/>
    <property type="evidence" value="ECO:0007669"/>
    <property type="project" value="UniProtKB-KW"/>
</dbReference>
<evidence type="ECO:0000256" key="1">
    <source>
        <dbReference type="ARBA" id="ARBA00022578"/>
    </source>
</evidence>